<accession>A0AAE3P1F0</accession>
<feature type="domain" description="Zinc-ribbon" evidence="2">
    <location>
        <begin position="2"/>
        <end position="21"/>
    </location>
</feature>
<protein>
    <recommendedName>
        <fullName evidence="2">Zinc-ribbon domain-containing protein</fullName>
    </recommendedName>
</protein>
<evidence type="ECO:0000313" key="3">
    <source>
        <dbReference type="EMBL" id="MDF2954217.1"/>
    </source>
</evidence>
<feature type="transmembrane region" description="Helical" evidence="1">
    <location>
        <begin position="76"/>
        <end position="100"/>
    </location>
</feature>
<comment type="caution">
    <text evidence="3">The sequence shown here is derived from an EMBL/GenBank/DDBJ whole genome shotgun (WGS) entry which is preliminary data.</text>
</comment>
<keyword evidence="1" id="KW-1133">Transmembrane helix</keyword>
<sequence length="151" mass="16924">MFCPQCGKQIEDGASFCPFCGVKIGEASSQYGPGPTPGSIPGPVVRPAAPRKGFFRALFDFSFSEFITPKLIKFQYIIATIVNILFMLIFMILIIVKGFMVSASKGFVALIICLIIFPILFLLSQIWIRMWLEILIVIFHISDNIKKLVQK</sequence>
<keyword evidence="1" id="KW-0472">Membrane</keyword>
<dbReference type="InterPro" id="IPR025557">
    <property type="entry name" value="DUF4282"/>
</dbReference>
<dbReference type="Proteomes" id="UP001144110">
    <property type="component" value="Unassembled WGS sequence"/>
</dbReference>
<dbReference type="Pfam" id="PF13240">
    <property type="entry name" value="Zn_Ribbon_1"/>
    <property type="match status" value="1"/>
</dbReference>
<dbReference type="Pfam" id="PF14110">
    <property type="entry name" value="DUF4282"/>
    <property type="match status" value="1"/>
</dbReference>
<keyword evidence="1" id="KW-0812">Transmembrane</keyword>
<dbReference type="EMBL" id="JAPHEG010000007">
    <property type="protein sequence ID" value="MDF2954217.1"/>
    <property type="molecule type" value="Genomic_DNA"/>
</dbReference>
<evidence type="ECO:0000259" key="2">
    <source>
        <dbReference type="Pfam" id="PF13240"/>
    </source>
</evidence>
<organism evidence="3 4">
    <name type="scientific">Candidatus Thermodesulfobacterium syntrophicum</name>
    <dbReference type="NCBI Taxonomy" id="3060442"/>
    <lineage>
        <taxon>Bacteria</taxon>
        <taxon>Pseudomonadati</taxon>
        <taxon>Thermodesulfobacteriota</taxon>
        <taxon>Thermodesulfobacteria</taxon>
        <taxon>Thermodesulfobacteriales</taxon>
        <taxon>Thermodesulfobacteriaceae</taxon>
        <taxon>Thermodesulfobacterium</taxon>
    </lineage>
</organism>
<gene>
    <name evidence="3" type="ORF">OD816_001462</name>
</gene>
<evidence type="ECO:0000256" key="1">
    <source>
        <dbReference type="SAM" id="Phobius"/>
    </source>
</evidence>
<feature type="transmembrane region" description="Helical" evidence="1">
    <location>
        <begin position="106"/>
        <end position="128"/>
    </location>
</feature>
<evidence type="ECO:0000313" key="4">
    <source>
        <dbReference type="Proteomes" id="UP001144110"/>
    </source>
</evidence>
<name>A0AAE3P1F0_9BACT</name>
<dbReference type="InterPro" id="IPR026870">
    <property type="entry name" value="Zinc_ribbon_dom"/>
</dbReference>
<dbReference type="AlphaFoldDB" id="A0AAE3P1F0"/>
<reference evidence="3" key="1">
    <citation type="submission" date="2022-11" db="EMBL/GenBank/DDBJ databases">
        <title>Candidatus Alkanophaga archaea from heated hydrothermal vent sediment oxidize petroleum alkanes.</title>
        <authorList>
            <person name="Zehnle H."/>
            <person name="Laso-Perez R."/>
            <person name="Lipp J."/>
            <person name="Teske A."/>
            <person name="Wegener G."/>
        </authorList>
    </citation>
    <scope>NUCLEOTIDE SEQUENCE</scope>
    <source>
        <strain evidence="3">MCA70</strain>
    </source>
</reference>
<proteinExistence type="predicted"/>